<reference evidence="2 3" key="1">
    <citation type="submission" date="2024-11" db="EMBL/GenBank/DDBJ databases">
        <title>The Natural Products Discovery Center: Release of the First 8490 Sequenced Strains for Exploring Actinobacteria Biosynthetic Diversity.</title>
        <authorList>
            <person name="Kalkreuter E."/>
            <person name="Kautsar S.A."/>
            <person name="Yang D."/>
            <person name="Bader C.D."/>
            <person name="Teijaro C.N."/>
            <person name="Fluegel L."/>
            <person name="Davis C.M."/>
            <person name="Simpson J.R."/>
            <person name="Lauterbach L."/>
            <person name="Steele A.D."/>
            <person name="Gui C."/>
            <person name="Meng S."/>
            <person name="Li G."/>
            <person name="Viehrig K."/>
            <person name="Ye F."/>
            <person name="Su P."/>
            <person name="Kiefer A.F."/>
            <person name="Nichols A."/>
            <person name="Cepeda A.J."/>
            <person name="Yan W."/>
            <person name="Fan B."/>
            <person name="Jiang Y."/>
            <person name="Adhikari A."/>
            <person name="Zheng C.-J."/>
            <person name="Schuster L."/>
            <person name="Cowan T.M."/>
            <person name="Smanski M.J."/>
            <person name="Chevrette M.G."/>
            <person name="De Carvalho L.P.S."/>
            <person name="Shen B."/>
        </authorList>
    </citation>
    <scope>NUCLEOTIDE SEQUENCE [LARGE SCALE GENOMIC DNA]</scope>
    <source>
        <strain evidence="2 3">NPDC020863</strain>
    </source>
</reference>
<keyword evidence="3" id="KW-1185">Reference proteome</keyword>
<proteinExistence type="predicted"/>
<name>A0ABW8LHN6_9ACTN</name>
<evidence type="ECO:0000256" key="1">
    <source>
        <dbReference type="SAM" id="MobiDB-lite"/>
    </source>
</evidence>
<dbReference type="EMBL" id="JBJDQH010000003">
    <property type="protein sequence ID" value="MFK4265429.1"/>
    <property type="molecule type" value="Genomic_DNA"/>
</dbReference>
<sequence>MHGDRTNPKGLQRLTPHDPWDAVVDTPTFGYTGPDGAPTKWALEEPGAGGPG</sequence>
<organism evidence="2 3">
    <name type="scientific">Streptomyces milbemycinicus</name>
    <dbReference type="NCBI Taxonomy" id="476552"/>
    <lineage>
        <taxon>Bacteria</taxon>
        <taxon>Bacillati</taxon>
        <taxon>Actinomycetota</taxon>
        <taxon>Actinomycetes</taxon>
        <taxon>Kitasatosporales</taxon>
        <taxon>Streptomycetaceae</taxon>
        <taxon>Streptomyces</taxon>
    </lineage>
</organism>
<gene>
    <name evidence="2" type="ORF">ACI2L5_10840</name>
</gene>
<comment type="caution">
    <text evidence="2">The sequence shown here is derived from an EMBL/GenBank/DDBJ whole genome shotgun (WGS) entry which is preliminary data.</text>
</comment>
<accession>A0ABW8LHN6</accession>
<dbReference type="Proteomes" id="UP001620295">
    <property type="component" value="Unassembled WGS sequence"/>
</dbReference>
<protein>
    <submittedName>
        <fullName evidence="2">Uncharacterized protein</fullName>
    </submittedName>
</protein>
<dbReference type="RefSeq" id="WP_404746093.1">
    <property type="nucleotide sequence ID" value="NZ_JBJDQH010000003.1"/>
</dbReference>
<evidence type="ECO:0000313" key="3">
    <source>
        <dbReference type="Proteomes" id="UP001620295"/>
    </source>
</evidence>
<evidence type="ECO:0000313" key="2">
    <source>
        <dbReference type="EMBL" id="MFK4265429.1"/>
    </source>
</evidence>
<feature type="region of interest" description="Disordered" evidence="1">
    <location>
        <begin position="1"/>
        <end position="52"/>
    </location>
</feature>